<evidence type="ECO:0008006" key="3">
    <source>
        <dbReference type="Google" id="ProtNLM"/>
    </source>
</evidence>
<dbReference type="EMBL" id="CP138585">
    <property type="protein sequence ID" value="WPH01363.1"/>
    <property type="molecule type" value="Genomic_DNA"/>
</dbReference>
<protein>
    <recommendedName>
        <fullName evidence="3">Glycosyltransferase family 25</fullName>
    </recommendedName>
</protein>
<accession>A0AAQ3RCI6</accession>
<organism evidence="1 2">
    <name type="scientific">Acrodontium crateriforme</name>
    <dbReference type="NCBI Taxonomy" id="150365"/>
    <lineage>
        <taxon>Eukaryota</taxon>
        <taxon>Fungi</taxon>
        <taxon>Dikarya</taxon>
        <taxon>Ascomycota</taxon>
        <taxon>Pezizomycotina</taxon>
        <taxon>Dothideomycetes</taxon>
        <taxon>Dothideomycetidae</taxon>
        <taxon>Mycosphaerellales</taxon>
        <taxon>Teratosphaeriaceae</taxon>
        <taxon>Acrodontium</taxon>
    </lineage>
</organism>
<name>A0AAQ3RCI6_9PEZI</name>
<proteinExistence type="predicted"/>
<sequence>MFSYLPRRRLVLAAGLSIWLLLMFTFFAPPSTSGWYRTPARLSELGPRNSTLGFGAIYAVTEDDSTWRIQGLRKAAALSGLQLTVPVQRHRSDDEIISYLAGDKQEEHFDAIRLLLNYVSLLEKFISSGLDSVLFVEDDADFSVGIKDQMESFSQAILQQFPLKSVVTDLNSIQPSMEFPYGDDAWDILWLGHYGIEFTADTKIFAYKDKHAMSWDRLVSRFNNYYEQQRIASRRSQQLIRGVAPLSTYAWAITRQHAQRLLKDFKKTRPQVIDTKLHIDCKGLAHRCMAPVPELFHHHRVTGQARIGEPGAIPAGKEDLAWWRASHKYTYNVEWSARCNAMESGDLVDGKWQCLPAEGDDHI</sequence>
<dbReference type="Proteomes" id="UP001303373">
    <property type="component" value="Chromosome 6"/>
</dbReference>
<evidence type="ECO:0000313" key="2">
    <source>
        <dbReference type="Proteomes" id="UP001303373"/>
    </source>
</evidence>
<reference evidence="1 2" key="1">
    <citation type="submission" date="2023-11" db="EMBL/GenBank/DDBJ databases">
        <title>An acidophilic fungus is an integral part of prey digestion in a carnivorous sundew plant.</title>
        <authorList>
            <person name="Tsai I.J."/>
        </authorList>
    </citation>
    <scope>NUCLEOTIDE SEQUENCE [LARGE SCALE GENOMIC DNA]</scope>
    <source>
        <strain evidence="1">169a</strain>
    </source>
</reference>
<dbReference type="AlphaFoldDB" id="A0AAQ3RCI6"/>
<gene>
    <name evidence="1" type="ORF">R9X50_00420500</name>
</gene>
<keyword evidence="2" id="KW-1185">Reference proteome</keyword>
<evidence type="ECO:0000313" key="1">
    <source>
        <dbReference type="EMBL" id="WPH01363.1"/>
    </source>
</evidence>